<evidence type="ECO:0000256" key="5">
    <source>
        <dbReference type="ARBA" id="ARBA00023049"/>
    </source>
</evidence>
<evidence type="ECO:0000256" key="3">
    <source>
        <dbReference type="ARBA" id="ARBA00022801"/>
    </source>
</evidence>
<feature type="binding site" evidence="6">
    <location>
        <position position="190"/>
    </location>
    <ligand>
        <name>Zn(2+)</name>
        <dbReference type="ChEBI" id="CHEBI:29105"/>
        <note>catalytic</note>
    </ligand>
</feature>
<dbReference type="InterPro" id="IPR001506">
    <property type="entry name" value="Peptidase_M12A"/>
</dbReference>
<feature type="active site" evidence="6">
    <location>
        <position position="187"/>
    </location>
</feature>
<dbReference type="Proteomes" id="UP000198287">
    <property type="component" value="Unassembled WGS sequence"/>
</dbReference>
<evidence type="ECO:0000313" key="10">
    <source>
        <dbReference type="Proteomes" id="UP000198287"/>
    </source>
</evidence>
<evidence type="ECO:0000256" key="2">
    <source>
        <dbReference type="ARBA" id="ARBA00022723"/>
    </source>
</evidence>
<evidence type="ECO:0000256" key="7">
    <source>
        <dbReference type="RuleBase" id="RU361183"/>
    </source>
</evidence>
<dbReference type="Gene3D" id="3.40.390.10">
    <property type="entry name" value="Collagenase (Catalytic Domain)"/>
    <property type="match status" value="1"/>
</dbReference>
<evidence type="ECO:0000256" key="4">
    <source>
        <dbReference type="ARBA" id="ARBA00022833"/>
    </source>
</evidence>
<keyword evidence="7" id="KW-0732">Signal</keyword>
<organism evidence="9 10">
    <name type="scientific">Folsomia candida</name>
    <name type="common">Springtail</name>
    <dbReference type="NCBI Taxonomy" id="158441"/>
    <lineage>
        <taxon>Eukaryota</taxon>
        <taxon>Metazoa</taxon>
        <taxon>Ecdysozoa</taxon>
        <taxon>Arthropoda</taxon>
        <taxon>Hexapoda</taxon>
        <taxon>Collembola</taxon>
        <taxon>Entomobryomorpha</taxon>
        <taxon>Isotomoidea</taxon>
        <taxon>Isotomidae</taxon>
        <taxon>Proisotominae</taxon>
        <taxon>Folsomia</taxon>
    </lineage>
</organism>
<feature type="domain" description="Peptidase M12A" evidence="8">
    <location>
        <begin position="91"/>
        <end position="287"/>
    </location>
</feature>
<gene>
    <name evidence="9" type="ORF">Fcan01_11673</name>
</gene>
<keyword evidence="10" id="KW-1185">Reference proteome</keyword>
<keyword evidence="2 6" id="KW-0479">Metal-binding</keyword>
<dbReference type="PROSITE" id="PS51864">
    <property type="entry name" value="ASTACIN"/>
    <property type="match status" value="1"/>
</dbReference>
<dbReference type="STRING" id="158441.A0A226EAJ6"/>
<dbReference type="AlphaFoldDB" id="A0A226EAJ6"/>
<evidence type="ECO:0000259" key="8">
    <source>
        <dbReference type="PROSITE" id="PS51864"/>
    </source>
</evidence>
<keyword evidence="4 6" id="KW-0862">Zinc</keyword>
<dbReference type="InterPro" id="IPR034035">
    <property type="entry name" value="Astacin-like_dom"/>
</dbReference>
<keyword evidence="3 6" id="KW-0378">Hydrolase</keyword>
<keyword evidence="5 6" id="KW-0482">Metalloprotease</keyword>
<keyword evidence="1 6" id="KW-0645">Protease</keyword>
<dbReference type="Pfam" id="PF01400">
    <property type="entry name" value="Astacin"/>
    <property type="match status" value="1"/>
</dbReference>
<name>A0A226EAJ6_FOLCA</name>
<comment type="caution">
    <text evidence="9">The sequence shown here is derived from an EMBL/GenBank/DDBJ whole genome shotgun (WGS) entry which is preliminary data.</text>
</comment>
<evidence type="ECO:0000313" key="9">
    <source>
        <dbReference type="EMBL" id="OXA54672.1"/>
    </source>
</evidence>
<feature type="chain" id="PRO_5011817827" description="Metalloendopeptidase" evidence="7">
    <location>
        <begin position="23"/>
        <end position="287"/>
    </location>
</feature>
<dbReference type="InterPro" id="IPR006026">
    <property type="entry name" value="Peptidase_Metallo"/>
</dbReference>
<dbReference type="CDD" id="cd04280">
    <property type="entry name" value="ZnMc_astacin_like"/>
    <property type="match status" value="1"/>
</dbReference>
<dbReference type="PANTHER" id="PTHR10127:SF780">
    <property type="entry name" value="METALLOENDOPEPTIDASE"/>
    <property type="match status" value="1"/>
</dbReference>
<feature type="binding site" evidence="6">
    <location>
        <position position="196"/>
    </location>
    <ligand>
        <name>Zn(2+)</name>
        <dbReference type="ChEBI" id="CHEBI:29105"/>
        <note>catalytic</note>
    </ligand>
</feature>
<proteinExistence type="predicted"/>
<dbReference type="OrthoDB" id="6334998at2759"/>
<dbReference type="SUPFAM" id="SSF55486">
    <property type="entry name" value="Metalloproteases ('zincins'), catalytic domain"/>
    <property type="match status" value="1"/>
</dbReference>
<dbReference type="EC" id="3.4.24.-" evidence="7"/>
<accession>A0A226EAJ6</accession>
<dbReference type="GO" id="GO:0008270">
    <property type="term" value="F:zinc ion binding"/>
    <property type="evidence" value="ECO:0007669"/>
    <property type="project" value="UniProtKB-UniRule"/>
</dbReference>
<reference evidence="9 10" key="1">
    <citation type="submission" date="2015-12" db="EMBL/GenBank/DDBJ databases">
        <title>The genome of Folsomia candida.</title>
        <authorList>
            <person name="Faddeeva A."/>
            <person name="Derks M.F."/>
            <person name="Anvar Y."/>
            <person name="Smit S."/>
            <person name="Van Straalen N."/>
            <person name="Roelofs D."/>
        </authorList>
    </citation>
    <scope>NUCLEOTIDE SEQUENCE [LARGE SCALE GENOMIC DNA]</scope>
    <source>
        <strain evidence="9 10">VU population</strain>
        <tissue evidence="9">Whole body</tissue>
    </source>
</reference>
<dbReference type="SMART" id="SM00235">
    <property type="entry name" value="ZnMc"/>
    <property type="match status" value="1"/>
</dbReference>
<comment type="caution">
    <text evidence="6">Lacks conserved residue(s) required for the propagation of feature annotation.</text>
</comment>
<feature type="signal peptide" evidence="7">
    <location>
        <begin position="1"/>
        <end position="22"/>
    </location>
</feature>
<dbReference type="PANTHER" id="PTHR10127">
    <property type="entry name" value="DISCOIDIN, CUB, EGF, LAMININ , AND ZINC METALLOPROTEASE DOMAIN CONTAINING"/>
    <property type="match status" value="1"/>
</dbReference>
<evidence type="ECO:0000256" key="6">
    <source>
        <dbReference type="PROSITE-ProRule" id="PRU01211"/>
    </source>
</evidence>
<evidence type="ECO:0000256" key="1">
    <source>
        <dbReference type="ARBA" id="ARBA00022670"/>
    </source>
</evidence>
<dbReference type="EMBL" id="LNIX01000005">
    <property type="protein sequence ID" value="OXA54672.1"/>
    <property type="molecule type" value="Genomic_DNA"/>
</dbReference>
<dbReference type="InterPro" id="IPR024079">
    <property type="entry name" value="MetalloPept_cat_dom_sf"/>
</dbReference>
<protein>
    <recommendedName>
        <fullName evidence="7">Metalloendopeptidase</fullName>
        <ecNumber evidence="7">3.4.24.-</ecNumber>
    </recommendedName>
</protein>
<dbReference type="PRINTS" id="PR00480">
    <property type="entry name" value="ASTACIN"/>
</dbReference>
<dbReference type="GO" id="GO:0004222">
    <property type="term" value="F:metalloendopeptidase activity"/>
    <property type="evidence" value="ECO:0007669"/>
    <property type="project" value="UniProtKB-UniRule"/>
</dbReference>
<feature type="binding site" evidence="6">
    <location>
        <position position="186"/>
    </location>
    <ligand>
        <name>Zn(2+)</name>
        <dbReference type="ChEBI" id="CHEBI:29105"/>
        <note>catalytic</note>
    </ligand>
</feature>
<comment type="cofactor">
    <cofactor evidence="6 7">
        <name>Zn(2+)</name>
        <dbReference type="ChEBI" id="CHEBI:29105"/>
    </cofactor>
    <text evidence="6 7">Binds 1 zinc ion per subunit.</text>
</comment>
<dbReference type="GO" id="GO:0006508">
    <property type="term" value="P:proteolysis"/>
    <property type="evidence" value="ECO:0007669"/>
    <property type="project" value="UniProtKB-KW"/>
</dbReference>
<sequence length="287" mass="32153">MLRILTTVFTLVLGELLLQCSAVPVAIADGPVPLQRPKVDLAILEQELNPTDFNITCTTRDSDSIGIFSGNPNLNSRWRNGYIVQIAPQWSKILSKKYFRDKIIYFYISGTAQAQLIEGARYEISTKICIPIMKWPTGSAPSGDYVYIQKGGSGSGCYSDGIGRRGGRQIINLQDPGCVTKGIIMHENIHAMGFHHEQVRPDRNNYITVYPNEIVDGSKRQYPVPNLPGLVTFGVPYDFSSIMHYGSYDFSKYGNPTMRKKDDSIIVKQRNGLTNNDVAKLRKMYNC</sequence>